<proteinExistence type="predicted"/>
<dbReference type="Proteomes" id="UP000287033">
    <property type="component" value="Unassembled WGS sequence"/>
</dbReference>
<accession>A0A401T3I6</accession>
<dbReference type="EMBL" id="BEZZ01000961">
    <property type="protein sequence ID" value="GCC37219.1"/>
    <property type="molecule type" value="Genomic_DNA"/>
</dbReference>
<dbReference type="PANTHER" id="PTHR23503">
    <property type="entry name" value="SOLUTE CARRIER FAMILY 2"/>
    <property type="match status" value="1"/>
</dbReference>
<evidence type="ECO:0000256" key="1">
    <source>
        <dbReference type="ARBA" id="ARBA00004141"/>
    </source>
</evidence>
<protein>
    <recommendedName>
        <fullName evidence="8">Major facilitator superfamily (MFS) profile domain-containing protein</fullName>
    </recommendedName>
</protein>
<evidence type="ECO:0000256" key="2">
    <source>
        <dbReference type="ARBA" id="ARBA00022692"/>
    </source>
</evidence>
<name>A0A401T3I6_CHIPU</name>
<evidence type="ECO:0000313" key="6">
    <source>
        <dbReference type="EMBL" id="GCC37219.1"/>
    </source>
</evidence>
<evidence type="ECO:0000256" key="4">
    <source>
        <dbReference type="ARBA" id="ARBA00023136"/>
    </source>
</evidence>
<evidence type="ECO:0000256" key="3">
    <source>
        <dbReference type="ARBA" id="ARBA00022989"/>
    </source>
</evidence>
<sequence>MPYVSLICILAVIASFCIGPGGIPFVLTGEMFDQSSRSAAFMVGGTVLWISNFFVGLLFPVIQVQFN</sequence>
<evidence type="ECO:0000256" key="5">
    <source>
        <dbReference type="SAM" id="Phobius"/>
    </source>
</evidence>
<organism evidence="6 7">
    <name type="scientific">Chiloscyllium punctatum</name>
    <name type="common">Brownbanded bambooshark</name>
    <name type="synonym">Hemiscyllium punctatum</name>
    <dbReference type="NCBI Taxonomy" id="137246"/>
    <lineage>
        <taxon>Eukaryota</taxon>
        <taxon>Metazoa</taxon>
        <taxon>Chordata</taxon>
        <taxon>Craniata</taxon>
        <taxon>Vertebrata</taxon>
        <taxon>Chondrichthyes</taxon>
        <taxon>Elasmobranchii</taxon>
        <taxon>Galeomorphii</taxon>
        <taxon>Galeoidea</taxon>
        <taxon>Orectolobiformes</taxon>
        <taxon>Hemiscylliidae</taxon>
        <taxon>Chiloscyllium</taxon>
    </lineage>
</organism>
<keyword evidence="4 5" id="KW-0472">Membrane</keyword>
<dbReference type="AlphaFoldDB" id="A0A401T3I6"/>
<keyword evidence="2 5" id="KW-0812">Transmembrane</keyword>
<dbReference type="OMA" id="VLWISNF"/>
<comment type="caution">
    <text evidence="6">The sequence shown here is derived from an EMBL/GenBank/DDBJ whole genome shotgun (WGS) entry which is preliminary data.</text>
</comment>
<dbReference type="Gene3D" id="1.20.1250.20">
    <property type="entry name" value="MFS general substrate transporter like domains"/>
    <property type="match status" value="1"/>
</dbReference>
<dbReference type="Pfam" id="PF00083">
    <property type="entry name" value="Sugar_tr"/>
    <property type="match status" value="1"/>
</dbReference>
<gene>
    <name evidence="6" type="ORF">chiPu_0015720</name>
</gene>
<dbReference type="InterPro" id="IPR005828">
    <property type="entry name" value="MFS_sugar_transport-like"/>
</dbReference>
<dbReference type="GO" id="GO:0055056">
    <property type="term" value="F:D-glucose transmembrane transporter activity"/>
    <property type="evidence" value="ECO:0007669"/>
    <property type="project" value="TreeGrafter"/>
</dbReference>
<dbReference type="GO" id="GO:0046323">
    <property type="term" value="P:D-glucose import"/>
    <property type="evidence" value="ECO:0007669"/>
    <property type="project" value="TreeGrafter"/>
</dbReference>
<dbReference type="InterPro" id="IPR045263">
    <property type="entry name" value="GLUT"/>
</dbReference>
<keyword evidence="3 5" id="KW-1133">Transmembrane helix</keyword>
<dbReference type="PANTHER" id="PTHR23503:SF35">
    <property type="entry name" value="SOLUTE CARRIER FAMILY 2, FACILITATED GLUCOSE TRANSPORTER MEMBER 9"/>
    <property type="match status" value="1"/>
</dbReference>
<reference evidence="6 7" key="1">
    <citation type="journal article" date="2018" name="Nat. Ecol. Evol.">
        <title>Shark genomes provide insights into elasmobranch evolution and the origin of vertebrates.</title>
        <authorList>
            <person name="Hara Y"/>
            <person name="Yamaguchi K"/>
            <person name="Onimaru K"/>
            <person name="Kadota M"/>
            <person name="Koyanagi M"/>
            <person name="Keeley SD"/>
            <person name="Tatsumi K"/>
            <person name="Tanaka K"/>
            <person name="Motone F"/>
            <person name="Kageyama Y"/>
            <person name="Nozu R"/>
            <person name="Adachi N"/>
            <person name="Nishimura O"/>
            <person name="Nakagawa R"/>
            <person name="Tanegashima C"/>
            <person name="Kiyatake I"/>
            <person name="Matsumoto R"/>
            <person name="Murakumo K"/>
            <person name="Nishida K"/>
            <person name="Terakita A"/>
            <person name="Kuratani S"/>
            <person name="Sato K"/>
            <person name="Hyodo S Kuraku.S."/>
        </authorList>
    </citation>
    <scope>NUCLEOTIDE SEQUENCE [LARGE SCALE GENOMIC DNA]</scope>
</reference>
<feature type="transmembrane region" description="Helical" evidence="5">
    <location>
        <begin position="6"/>
        <end position="27"/>
    </location>
</feature>
<dbReference type="STRING" id="137246.A0A401T3I6"/>
<evidence type="ECO:0000313" key="7">
    <source>
        <dbReference type="Proteomes" id="UP000287033"/>
    </source>
</evidence>
<evidence type="ECO:0008006" key="8">
    <source>
        <dbReference type="Google" id="ProtNLM"/>
    </source>
</evidence>
<comment type="subcellular location">
    <subcellularLocation>
        <location evidence="1">Membrane</location>
        <topology evidence="1">Multi-pass membrane protein</topology>
    </subcellularLocation>
</comment>
<dbReference type="InterPro" id="IPR036259">
    <property type="entry name" value="MFS_trans_sf"/>
</dbReference>
<dbReference type="GO" id="GO:0005886">
    <property type="term" value="C:plasma membrane"/>
    <property type="evidence" value="ECO:0007669"/>
    <property type="project" value="TreeGrafter"/>
</dbReference>
<feature type="transmembrane region" description="Helical" evidence="5">
    <location>
        <begin position="39"/>
        <end position="62"/>
    </location>
</feature>
<dbReference type="GO" id="GO:0070837">
    <property type="term" value="P:dehydroascorbic acid transport"/>
    <property type="evidence" value="ECO:0007669"/>
    <property type="project" value="TreeGrafter"/>
</dbReference>
<dbReference type="OrthoDB" id="4540492at2759"/>
<keyword evidence="7" id="KW-1185">Reference proteome</keyword>